<sequence>MDSSRKRSTGNHLNIAPPTPRMTDPQTRLVLITGPEAGPDLAERLAAACRAGDVAAVILRLAPADERSLVKRVKDLAPSAQEAGAAVLVACDAPGVDPVAIAARGGADGVHALADEEPGDALRDLRERLRDGRILGAGTLRSRHAAMEAGEAGADYVLFGDAEPASRESVRAQAAWWAEIFETPCVAVARSLDAVAELAATGAEFVALDPALWDGPDAAATVAAAQERLAGARP</sequence>
<dbReference type="GO" id="GO:0009228">
    <property type="term" value="P:thiamine biosynthetic process"/>
    <property type="evidence" value="ECO:0007669"/>
    <property type="project" value="UniProtKB-KW"/>
</dbReference>
<evidence type="ECO:0000313" key="4">
    <source>
        <dbReference type="Proteomes" id="UP000008207"/>
    </source>
</evidence>
<evidence type="ECO:0000256" key="1">
    <source>
        <dbReference type="SAM" id="MobiDB-lite"/>
    </source>
</evidence>
<gene>
    <name evidence="3" type="ordered locus">Mnod_7282</name>
</gene>
<dbReference type="HOGENOM" id="CLU_018272_3_1_5"/>
<feature type="region of interest" description="Disordered" evidence="1">
    <location>
        <begin position="1"/>
        <end position="22"/>
    </location>
</feature>
<dbReference type="InterPro" id="IPR036206">
    <property type="entry name" value="ThiamineP_synth_sf"/>
</dbReference>
<reference evidence="3 4" key="1">
    <citation type="submission" date="2009-01" db="EMBL/GenBank/DDBJ databases">
        <title>Complete sequence of chromosome of Methylobacterium nodulans ORS 2060.</title>
        <authorList>
            <consortium name="US DOE Joint Genome Institute"/>
            <person name="Lucas S."/>
            <person name="Copeland A."/>
            <person name="Lapidus A."/>
            <person name="Glavina del Rio T."/>
            <person name="Dalin E."/>
            <person name="Tice H."/>
            <person name="Bruce D."/>
            <person name="Goodwin L."/>
            <person name="Pitluck S."/>
            <person name="Sims D."/>
            <person name="Brettin T."/>
            <person name="Detter J.C."/>
            <person name="Han C."/>
            <person name="Larimer F."/>
            <person name="Land M."/>
            <person name="Hauser L."/>
            <person name="Kyrpides N."/>
            <person name="Ivanova N."/>
            <person name="Marx C.J."/>
            <person name="Richardson P."/>
        </authorList>
    </citation>
    <scope>NUCLEOTIDE SEQUENCE [LARGE SCALE GENOMIC DNA]</scope>
    <source>
        <strain evidence="4">LMG 21967 / CNCM I-2342 / ORS 2060</strain>
    </source>
</reference>
<evidence type="ECO:0000313" key="3">
    <source>
        <dbReference type="EMBL" id="ACL62021.1"/>
    </source>
</evidence>
<dbReference type="eggNOG" id="COG0352">
    <property type="taxonomic scope" value="Bacteria"/>
</dbReference>
<dbReference type="Gene3D" id="3.20.20.70">
    <property type="entry name" value="Aldolase class I"/>
    <property type="match status" value="1"/>
</dbReference>
<accession>B8ILP6</accession>
<dbReference type="CDD" id="cd00564">
    <property type="entry name" value="TMP_TenI"/>
    <property type="match status" value="1"/>
</dbReference>
<name>B8ILP6_METNO</name>
<protein>
    <submittedName>
        <fullName evidence="3">Thiamine monophosphate synthase</fullName>
    </submittedName>
</protein>
<dbReference type="EMBL" id="CP001349">
    <property type="protein sequence ID" value="ACL62021.1"/>
    <property type="molecule type" value="Genomic_DNA"/>
</dbReference>
<feature type="domain" description="Thiamine phosphate synthase/TenI" evidence="2">
    <location>
        <begin position="29"/>
        <end position="208"/>
    </location>
</feature>
<dbReference type="InterPro" id="IPR022998">
    <property type="entry name" value="ThiamineP_synth_TenI"/>
</dbReference>
<dbReference type="SUPFAM" id="SSF51391">
    <property type="entry name" value="Thiamin phosphate synthase"/>
    <property type="match status" value="1"/>
</dbReference>
<evidence type="ECO:0000259" key="2">
    <source>
        <dbReference type="Pfam" id="PF02581"/>
    </source>
</evidence>
<dbReference type="AlphaFoldDB" id="B8ILP6"/>
<dbReference type="Pfam" id="PF02581">
    <property type="entry name" value="TMP-TENI"/>
    <property type="match status" value="1"/>
</dbReference>
<organism evidence="3 4">
    <name type="scientific">Methylobacterium nodulans (strain LMG 21967 / CNCM I-2342 / ORS 2060)</name>
    <dbReference type="NCBI Taxonomy" id="460265"/>
    <lineage>
        <taxon>Bacteria</taxon>
        <taxon>Pseudomonadati</taxon>
        <taxon>Pseudomonadota</taxon>
        <taxon>Alphaproteobacteria</taxon>
        <taxon>Hyphomicrobiales</taxon>
        <taxon>Methylobacteriaceae</taxon>
        <taxon>Methylobacterium</taxon>
    </lineage>
</organism>
<dbReference type="KEGG" id="mno:Mnod_7282"/>
<dbReference type="Proteomes" id="UP000008207">
    <property type="component" value="Chromosome"/>
</dbReference>
<proteinExistence type="predicted"/>
<dbReference type="InterPro" id="IPR013785">
    <property type="entry name" value="Aldolase_TIM"/>
</dbReference>
<keyword evidence="4" id="KW-1185">Reference proteome</keyword>
<dbReference type="STRING" id="460265.Mnod_7282"/>